<name>A0A9P4VPL9_9PEZI</name>
<dbReference type="EMBL" id="MU006092">
    <property type="protein sequence ID" value="KAF2840986.1"/>
    <property type="molecule type" value="Genomic_DNA"/>
</dbReference>
<evidence type="ECO:0000313" key="3">
    <source>
        <dbReference type="Proteomes" id="UP000799429"/>
    </source>
</evidence>
<accession>A0A9P4VPL9</accession>
<feature type="compositionally biased region" description="Basic and acidic residues" evidence="1">
    <location>
        <begin position="57"/>
        <end position="71"/>
    </location>
</feature>
<proteinExistence type="predicted"/>
<gene>
    <name evidence="2" type="ORF">M501DRAFT_1014974</name>
</gene>
<evidence type="ECO:0000313" key="2">
    <source>
        <dbReference type="EMBL" id="KAF2840986.1"/>
    </source>
</evidence>
<dbReference type="Proteomes" id="UP000799429">
    <property type="component" value="Unassembled WGS sequence"/>
</dbReference>
<evidence type="ECO:0000256" key="1">
    <source>
        <dbReference type="SAM" id="MobiDB-lite"/>
    </source>
</evidence>
<comment type="caution">
    <text evidence="2">The sequence shown here is derived from an EMBL/GenBank/DDBJ whole genome shotgun (WGS) entry which is preliminary data.</text>
</comment>
<protein>
    <submittedName>
        <fullName evidence="2">Uncharacterized protein</fullName>
    </submittedName>
</protein>
<reference evidence="2" key="1">
    <citation type="journal article" date="2020" name="Stud. Mycol.">
        <title>101 Dothideomycetes genomes: a test case for predicting lifestyles and emergence of pathogens.</title>
        <authorList>
            <person name="Haridas S."/>
            <person name="Albert R."/>
            <person name="Binder M."/>
            <person name="Bloem J."/>
            <person name="Labutti K."/>
            <person name="Salamov A."/>
            <person name="Andreopoulos B."/>
            <person name="Baker S."/>
            <person name="Barry K."/>
            <person name="Bills G."/>
            <person name="Bluhm B."/>
            <person name="Cannon C."/>
            <person name="Castanera R."/>
            <person name="Culley D."/>
            <person name="Daum C."/>
            <person name="Ezra D."/>
            <person name="Gonzalez J."/>
            <person name="Henrissat B."/>
            <person name="Kuo A."/>
            <person name="Liang C."/>
            <person name="Lipzen A."/>
            <person name="Lutzoni F."/>
            <person name="Magnuson J."/>
            <person name="Mondo S."/>
            <person name="Nolan M."/>
            <person name="Ohm R."/>
            <person name="Pangilinan J."/>
            <person name="Park H.-J."/>
            <person name="Ramirez L."/>
            <person name="Alfaro M."/>
            <person name="Sun H."/>
            <person name="Tritt A."/>
            <person name="Yoshinaga Y."/>
            <person name="Zwiers L.-H."/>
            <person name="Turgeon B."/>
            <person name="Goodwin S."/>
            <person name="Spatafora J."/>
            <person name="Crous P."/>
            <person name="Grigoriev I."/>
        </authorList>
    </citation>
    <scope>NUCLEOTIDE SEQUENCE</scope>
    <source>
        <strain evidence="2">CBS 101060</strain>
    </source>
</reference>
<sequence>MAALTAPADLINRPFSPPILQTFAINQRPLLGSGILRTAEGRKQYNRERREKKHAAIARDPKNNSEEQQEKLREKLRKTQRIYKEEALSAERRKGVHDGFEILDDIKPALCADELRAFAYIQRVNMINTLKIRSDGIYPEP</sequence>
<keyword evidence="3" id="KW-1185">Reference proteome</keyword>
<organism evidence="2 3">
    <name type="scientific">Patellaria atrata CBS 101060</name>
    <dbReference type="NCBI Taxonomy" id="1346257"/>
    <lineage>
        <taxon>Eukaryota</taxon>
        <taxon>Fungi</taxon>
        <taxon>Dikarya</taxon>
        <taxon>Ascomycota</taxon>
        <taxon>Pezizomycotina</taxon>
        <taxon>Dothideomycetes</taxon>
        <taxon>Dothideomycetes incertae sedis</taxon>
        <taxon>Patellariales</taxon>
        <taxon>Patellariaceae</taxon>
        <taxon>Patellaria</taxon>
    </lineage>
</organism>
<dbReference type="AlphaFoldDB" id="A0A9P4VPL9"/>
<feature type="region of interest" description="Disordered" evidence="1">
    <location>
        <begin position="45"/>
        <end position="71"/>
    </location>
</feature>